<comment type="caution">
    <text evidence="1">The sequence shown here is derived from an EMBL/GenBank/DDBJ whole genome shotgun (WGS) entry which is preliminary data.</text>
</comment>
<protein>
    <submittedName>
        <fullName evidence="1">Uncharacterized protein</fullName>
    </submittedName>
</protein>
<name>A0A6I0SEL7_BACT4</name>
<dbReference type="Proteomes" id="UP000488521">
    <property type="component" value="Unassembled WGS sequence"/>
</dbReference>
<evidence type="ECO:0000313" key="2">
    <source>
        <dbReference type="Proteomes" id="UP000488521"/>
    </source>
</evidence>
<dbReference type="EMBL" id="WCRS01000001">
    <property type="protein sequence ID" value="KAB4479354.1"/>
    <property type="molecule type" value="Genomic_DNA"/>
</dbReference>
<dbReference type="AlphaFoldDB" id="A0A6I0SEL7"/>
<proteinExistence type="predicted"/>
<evidence type="ECO:0000313" key="1">
    <source>
        <dbReference type="EMBL" id="KAB4479354.1"/>
    </source>
</evidence>
<gene>
    <name evidence="1" type="ORF">GAN59_01695</name>
</gene>
<organism evidence="1 2">
    <name type="scientific">Bacteroides thetaiotaomicron</name>
    <dbReference type="NCBI Taxonomy" id="818"/>
    <lineage>
        <taxon>Bacteria</taxon>
        <taxon>Pseudomonadati</taxon>
        <taxon>Bacteroidota</taxon>
        <taxon>Bacteroidia</taxon>
        <taxon>Bacteroidales</taxon>
        <taxon>Bacteroidaceae</taxon>
        <taxon>Bacteroides</taxon>
    </lineage>
</organism>
<accession>A0A6I0SEL7</accession>
<reference evidence="1 2" key="1">
    <citation type="journal article" date="2019" name="Nat. Med.">
        <title>A library of human gut bacterial isolates paired with longitudinal multiomics data enables mechanistic microbiome research.</title>
        <authorList>
            <person name="Poyet M."/>
            <person name="Groussin M."/>
            <person name="Gibbons S.M."/>
            <person name="Avila-Pacheco J."/>
            <person name="Jiang X."/>
            <person name="Kearney S.M."/>
            <person name="Perrotta A.R."/>
            <person name="Berdy B."/>
            <person name="Zhao S."/>
            <person name="Lieberman T.D."/>
            <person name="Swanson P.K."/>
            <person name="Smith M."/>
            <person name="Roesemann S."/>
            <person name="Alexander J.E."/>
            <person name="Rich S.A."/>
            <person name="Livny J."/>
            <person name="Vlamakis H."/>
            <person name="Clish C."/>
            <person name="Bullock K."/>
            <person name="Deik A."/>
            <person name="Scott J."/>
            <person name="Pierce K.A."/>
            <person name="Xavier R.J."/>
            <person name="Alm E.J."/>
        </authorList>
    </citation>
    <scope>NUCLEOTIDE SEQUENCE [LARGE SCALE GENOMIC DNA]</scope>
    <source>
        <strain evidence="1 2">BIOML-A156</strain>
    </source>
</reference>
<sequence length="96" mass="11185">MQHLSSLKRIRIFNAQNKEKNAMRREVNRADIGGKSGNKVKDCHVTIIRSLLSQIKENSLRVLLTYRKLFTINTKIAVEFIINSCIVYYKRSPHLL</sequence>